<gene>
    <name evidence="1" type="ORF">F2Q70_00039300</name>
</gene>
<comment type="caution">
    <text evidence="1">The sequence shown here is derived from an EMBL/GenBank/DDBJ whole genome shotgun (WGS) entry which is preliminary data.</text>
</comment>
<dbReference type="EMBL" id="QGKY02000190">
    <property type="protein sequence ID" value="KAF2587747.1"/>
    <property type="molecule type" value="Genomic_DNA"/>
</dbReference>
<proteinExistence type="predicted"/>
<organism evidence="1">
    <name type="scientific">Brassica cretica</name>
    <name type="common">Mustard</name>
    <dbReference type="NCBI Taxonomy" id="69181"/>
    <lineage>
        <taxon>Eukaryota</taxon>
        <taxon>Viridiplantae</taxon>
        <taxon>Streptophyta</taxon>
        <taxon>Embryophyta</taxon>
        <taxon>Tracheophyta</taxon>
        <taxon>Spermatophyta</taxon>
        <taxon>Magnoliopsida</taxon>
        <taxon>eudicotyledons</taxon>
        <taxon>Gunneridae</taxon>
        <taxon>Pentapetalae</taxon>
        <taxon>rosids</taxon>
        <taxon>malvids</taxon>
        <taxon>Brassicales</taxon>
        <taxon>Brassicaceae</taxon>
        <taxon>Brassiceae</taxon>
        <taxon>Brassica</taxon>
    </lineage>
</organism>
<sequence length="144" mass="16633">MQGERHTISKPSRVKWNGMRQGNMFGAVHLPKWVEVYIEPEEKSQVVGLPHVMQLGGFVMANPYSRICGVVLEWVVEPCRRVFWLEELKPSMSLSKTEEQFVCEPHGSVLDSMRSRIEFRRVVELDKAYGCVGLTRRVESLREV</sequence>
<protein>
    <submittedName>
        <fullName evidence="1">Uncharacterized protein</fullName>
    </submittedName>
</protein>
<dbReference type="AlphaFoldDB" id="A0A8S9K1M3"/>
<name>A0A8S9K1M3_BRACR</name>
<accession>A0A8S9K1M3</accession>
<evidence type="ECO:0000313" key="1">
    <source>
        <dbReference type="EMBL" id="KAF2587747.1"/>
    </source>
</evidence>
<reference evidence="1" key="1">
    <citation type="submission" date="2019-12" db="EMBL/GenBank/DDBJ databases">
        <title>Genome sequencing and annotation of Brassica cretica.</title>
        <authorList>
            <person name="Studholme D.J."/>
            <person name="Sarris P.F."/>
        </authorList>
    </citation>
    <scope>NUCLEOTIDE SEQUENCE</scope>
    <source>
        <strain evidence="1">PFS-102/07</strain>
        <tissue evidence="1">Leaf</tissue>
    </source>
</reference>